<evidence type="ECO:0000256" key="5">
    <source>
        <dbReference type="ARBA" id="ARBA00023176"/>
    </source>
</evidence>
<dbReference type="GO" id="GO:0098793">
    <property type="term" value="C:presynapse"/>
    <property type="evidence" value="ECO:0007669"/>
    <property type="project" value="GOC"/>
</dbReference>
<dbReference type="InterPro" id="IPR028565">
    <property type="entry name" value="MHD"/>
</dbReference>
<feature type="region of interest" description="Disordered" evidence="6">
    <location>
        <begin position="1"/>
        <end position="63"/>
    </location>
</feature>
<keyword evidence="3" id="KW-0254">Endocytosis</keyword>
<organism evidence="8 9">
    <name type="scientific">Sinocyclocheilus grahami</name>
    <name type="common">Dianchi golden-line fish</name>
    <name type="synonym">Barbus grahami</name>
    <dbReference type="NCBI Taxonomy" id="75366"/>
    <lineage>
        <taxon>Eukaryota</taxon>
        <taxon>Metazoa</taxon>
        <taxon>Chordata</taxon>
        <taxon>Craniata</taxon>
        <taxon>Vertebrata</taxon>
        <taxon>Euteleostomi</taxon>
        <taxon>Actinopterygii</taxon>
        <taxon>Neopterygii</taxon>
        <taxon>Teleostei</taxon>
        <taxon>Ostariophysi</taxon>
        <taxon>Cypriniformes</taxon>
        <taxon>Cyprinidae</taxon>
        <taxon>Cyprininae</taxon>
        <taxon>Sinocyclocheilus</taxon>
    </lineage>
</organism>
<dbReference type="PANTHER" id="PTHR23065:SF8">
    <property type="entry name" value="F-BAR DOMAIN ONLY PROTEIN 2"/>
    <property type="match status" value="1"/>
</dbReference>
<evidence type="ECO:0000256" key="1">
    <source>
        <dbReference type="ARBA" id="ARBA00004283"/>
    </source>
</evidence>
<feature type="domain" description="MHD" evidence="7">
    <location>
        <begin position="236"/>
        <end position="504"/>
    </location>
</feature>
<dbReference type="AlphaFoldDB" id="A0A672PIN6"/>
<keyword evidence="9" id="KW-1185">Reference proteome</keyword>
<evidence type="ECO:0000256" key="2">
    <source>
        <dbReference type="ARBA" id="ARBA00022553"/>
    </source>
</evidence>
<dbReference type="GO" id="GO:0005905">
    <property type="term" value="C:clathrin-coated pit"/>
    <property type="evidence" value="ECO:0007669"/>
    <property type="project" value="UniProtKB-SubCell"/>
</dbReference>
<dbReference type="Proteomes" id="UP000472262">
    <property type="component" value="Unassembled WGS sequence"/>
</dbReference>
<dbReference type="GO" id="GO:0048268">
    <property type="term" value="P:clathrin coat assembly"/>
    <property type="evidence" value="ECO:0007669"/>
    <property type="project" value="TreeGrafter"/>
</dbReference>
<accession>A0A672PIN6</accession>
<comment type="subcellular location">
    <subcellularLocation>
        <location evidence="1">Membrane</location>
        <location evidence="1">Clathrin-coated pit</location>
        <topology evidence="1">Peripheral membrane protein</topology>
        <orientation evidence="1">Cytoplasmic side</orientation>
    </subcellularLocation>
</comment>
<feature type="compositionally biased region" description="Basic and acidic residues" evidence="6">
    <location>
        <begin position="16"/>
        <end position="34"/>
    </location>
</feature>
<keyword evidence="2" id="KW-0597">Phosphoprotein</keyword>
<dbReference type="GO" id="GO:0030136">
    <property type="term" value="C:clathrin-coated vesicle"/>
    <property type="evidence" value="ECO:0007669"/>
    <property type="project" value="TreeGrafter"/>
</dbReference>
<keyword evidence="4" id="KW-0472">Membrane</keyword>
<evidence type="ECO:0000256" key="4">
    <source>
        <dbReference type="ARBA" id="ARBA00023136"/>
    </source>
</evidence>
<evidence type="ECO:0000313" key="8">
    <source>
        <dbReference type="Ensembl" id="ENSSGRP00000063602.1"/>
    </source>
</evidence>
<dbReference type="Ensembl" id="ENSSGRT00000067821.1">
    <property type="protein sequence ID" value="ENSSGRP00000063602.1"/>
    <property type="gene ID" value="ENSSGRG00000032842.1"/>
</dbReference>
<dbReference type="GO" id="GO:0048488">
    <property type="term" value="P:synaptic vesicle endocytosis"/>
    <property type="evidence" value="ECO:0007669"/>
    <property type="project" value="TreeGrafter"/>
</dbReference>
<evidence type="ECO:0000259" key="7">
    <source>
        <dbReference type="PROSITE" id="PS51072"/>
    </source>
</evidence>
<name>A0A672PIN6_SINGR</name>
<dbReference type="Pfam" id="PF10291">
    <property type="entry name" value="muHD"/>
    <property type="match status" value="1"/>
</dbReference>
<feature type="compositionally biased region" description="Basic residues" evidence="6">
    <location>
        <begin position="1"/>
        <end position="15"/>
    </location>
</feature>
<protein>
    <submittedName>
        <fullName evidence="8">SH3GL interacting endocytic adaptor 1</fullName>
    </submittedName>
</protein>
<dbReference type="GO" id="GO:0072583">
    <property type="term" value="P:clathrin-dependent endocytosis"/>
    <property type="evidence" value="ECO:0007669"/>
    <property type="project" value="TreeGrafter"/>
</dbReference>
<gene>
    <name evidence="8" type="primary">LOC107559342</name>
</gene>
<feature type="compositionally biased region" description="Pro residues" evidence="6">
    <location>
        <begin position="142"/>
        <end position="160"/>
    </location>
</feature>
<sequence>LLTGLKKRTRKAFGIRKKEKDSDSTGSPDKDKSKKANGAPNGYYGEIDWDRYNSPDVDDEGYISPAPKVKMLFSSSESEGEEEHGKKFKIKIKPLTSNSGNSTVSAMDELKASVGTLAISPSPLVRPSSPARAGTPLSAGSPIPPLPPRPSSRPKLPPGKPSLADLARPFSPPIHSWSPPPFAPLARAESTSSISSVTSLSAASTPTLAIADYDIYFCISACSRGPSPLTMGPQDTLPVAAAFTETISAYFKGADPTKCLVKITGEMVLSFPAGITRHFSSHPNPPVLTFTISQYNRLEQVLPNPQLLCCDTTPRTGDSKEFWVNMSSLLSHLKKVAEQKPQATYYNVDMLKYQVFTQGIQSTPLNLAVSWRGDANSTDLRIDYKYNIEAMPTPTPLTKIHFVAAVDGGVHKLQAMLPPATWNPETQKIAWKIPELSQRSENGGVGALLARFQLAEGPSRPSQLAVQFTSEGSNLSGCDFQLIGSGYRLSLVKKRFSAGKYLADN</sequence>
<reference evidence="8" key="1">
    <citation type="submission" date="2025-08" db="UniProtKB">
        <authorList>
            <consortium name="Ensembl"/>
        </authorList>
    </citation>
    <scope>IDENTIFICATION</scope>
</reference>
<dbReference type="InterPro" id="IPR018808">
    <property type="entry name" value="Muniscin_C"/>
</dbReference>
<reference evidence="8" key="2">
    <citation type="submission" date="2025-09" db="UniProtKB">
        <authorList>
            <consortium name="Ensembl"/>
        </authorList>
    </citation>
    <scope>IDENTIFICATION</scope>
</reference>
<evidence type="ECO:0000313" key="9">
    <source>
        <dbReference type="Proteomes" id="UP000472262"/>
    </source>
</evidence>
<dbReference type="GO" id="GO:0005886">
    <property type="term" value="C:plasma membrane"/>
    <property type="evidence" value="ECO:0007669"/>
    <property type="project" value="TreeGrafter"/>
</dbReference>
<dbReference type="PROSITE" id="PS51072">
    <property type="entry name" value="MHD"/>
    <property type="match status" value="1"/>
</dbReference>
<proteinExistence type="predicted"/>
<dbReference type="PANTHER" id="PTHR23065">
    <property type="entry name" value="PROLINE-SERINE-THREONINE PHOSPHATASE INTERACTING PROTEIN 1"/>
    <property type="match status" value="1"/>
</dbReference>
<evidence type="ECO:0000256" key="6">
    <source>
        <dbReference type="SAM" id="MobiDB-lite"/>
    </source>
</evidence>
<feature type="region of interest" description="Disordered" evidence="6">
    <location>
        <begin position="120"/>
        <end position="169"/>
    </location>
</feature>
<evidence type="ECO:0000256" key="3">
    <source>
        <dbReference type="ARBA" id="ARBA00022583"/>
    </source>
</evidence>
<keyword evidence="5" id="KW-0168">Coated pit</keyword>